<accession>A0A4Y2QLC0</accession>
<proteinExistence type="predicted"/>
<dbReference type="AlphaFoldDB" id="A0A4Y2QLC0"/>
<dbReference type="Proteomes" id="UP000499080">
    <property type="component" value="Unassembled WGS sequence"/>
</dbReference>
<evidence type="ECO:0000313" key="2">
    <source>
        <dbReference type="Proteomes" id="UP000499080"/>
    </source>
</evidence>
<dbReference type="EMBL" id="BGPR01139307">
    <property type="protein sequence ID" value="GBN64121.1"/>
    <property type="molecule type" value="Genomic_DNA"/>
</dbReference>
<reference evidence="1 2" key="1">
    <citation type="journal article" date="2019" name="Sci. Rep.">
        <title>Orb-weaving spider Araneus ventricosus genome elucidates the spidroin gene catalogue.</title>
        <authorList>
            <person name="Kono N."/>
            <person name="Nakamura H."/>
            <person name="Ohtoshi R."/>
            <person name="Moran D.A.P."/>
            <person name="Shinohara A."/>
            <person name="Yoshida Y."/>
            <person name="Fujiwara M."/>
            <person name="Mori M."/>
            <person name="Tomita M."/>
            <person name="Arakawa K."/>
        </authorList>
    </citation>
    <scope>NUCLEOTIDE SEQUENCE [LARGE SCALE GENOMIC DNA]</scope>
</reference>
<name>A0A4Y2QLC0_ARAVE</name>
<gene>
    <name evidence="1" type="ORF">AVEN_140000_1</name>
</gene>
<organism evidence="1 2">
    <name type="scientific">Araneus ventricosus</name>
    <name type="common">Orbweaver spider</name>
    <name type="synonym">Epeira ventricosa</name>
    <dbReference type="NCBI Taxonomy" id="182803"/>
    <lineage>
        <taxon>Eukaryota</taxon>
        <taxon>Metazoa</taxon>
        <taxon>Ecdysozoa</taxon>
        <taxon>Arthropoda</taxon>
        <taxon>Chelicerata</taxon>
        <taxon>Arachnida</taxon>
        <taxon>Araneae</taxon>
        <taxon>Araneomorphae</taxon>
        <taxon>Entelegynae</taxon>
        <taxon>Araneoidea</taxon>
        <taxon>Araneidae</taxon>
        <taxon>Araneus</taxon>
    </lineage>
</organism>
<evidence type="ECO:0000313" key="1">
    <source>
        <dbReference type="EMBL" id="GBN64121.1"/>
    </source>
</evidence>
<feature type="non-terminal residue" evidence="1">
    <location>
        <position position="1"/>
    </location>
</feature>
<sequence>NITHYTIFEFRKTPLNGVWKKIYPFFFKNQSETTTETDQVTHVIEEVVNHSWLLELEVDNNNANELLDSKSKEMTVHGLIEMCEEIATKKTRRLRPTSTRKANGNCKLDRRTWLI</sequence>
<comment type="caution">
    <text evidence="1">The sequence shown here is derived from an EMBL/GenBank/DDBJ whole genome shotgun (WGS) entry which is preliminary data.</text>
</comment>
<keyword evidence="2" id="KW-1185">Reference proteome</keyword>
<protein>
    <submittedName>
        <fullName evidence="1">Uncharacterized protein</fullName>
    </submittedName>
</protein>